<evidence type="ECO:0000256" key="3">
    <source>
        <dbReference type="ARBA" id="ARBA00004987"/>
    </source>
</evidence>
<evidence type="ECO:0000256" key="7">
    <source>
        <dbReference type="ARBA" id="ARBA00022692"/>
    </source>
</evidence>
<feature type="compositionally biased region" description="Basic and acidic residues" evidence="21">
    <location>
        <begin position="7"/>
        <end position="25"/>
    </location>
</feature>
<keyword evidence="11 22" id="KW-0472">Membrane</keyword>
<evidence type="ECO:0000256" key="9">
    <source>
        <dbReference type="ARBA" id="ARBA00022968"/>
    </source>
</evidence>
<dbReference type="Pfam" id="PF01915">
    <property type="entry name" value="Glyco_hydro_3_C"/>
    <property type="match status" value="1"/>
</dbReference>
<keyword evidence="9" id="KW-0735">Signal-anchor</keyword>
<evidence type="ECO:0000259" key="23">
    <source>
        <dbReference type="SMART" id="SM01217"/>
    </source>
</evidence>
<dbReference type="InterPro" id="IPR036962">
    <property type="entry name" value="Glyco_hydro_3_N_sf"/>
</dbReference>
<evidence type="ECO:0000256" key="17">
    <source>
        <dbReference type="ARBA" id="ARBA00039576"/>
    </source>
</evidence>
<accession>A0A8H3FLK3</accession>
<keyword evidence="7 22" id="KW-0812">Transmembrane</keyword>
<evidence type="ECO:0000256" key="20">
    <source>
        <dbReference type="ARBA" id="ARBA00041811"/>
    </source>
</evidence>
<dbReference type="AlphaFoldDB" id="A0A8H3FLK3"/>
<evidence type="ECO:0000256" key="22">
    <source>
        <dbReference type="SAM" id="Phobius"/>
    </source>
</evidence>
<dbReference type="InterPro" id="IPR017853">
    <property type="entry name" value="GH"/>
</dbReference>
<dbReference type="SUPFAM" id="SSF52279">
    <property type="entry name" value="Beta-D-glucan exohydrolase, C-terminal domain"/>
    <property type="match status" value="1"/>
</dbReference>
<dbReference type="PRINTS" id="PR00133">
    <property type="entry name" value="GLHYDRLASE3"/>
</dbReference>
<keyword evidence="13" id="KW-0119">Carbohydrate metabolism</keyword>
<dbReference type="InterPro" id="IPR002772">
    <property type="entry name" value="Glyco_hydro_3_C"/>
</dbReference>
<proteinExistence type="inferred from homology"/>
<feature type="region of interest" description="Disordered" evidence="21">
    <location>
        <begin position="53"/>
        <end position="86"/>
    </location>
</feature>
<evidence type="ECO:0000256" key="21">
    <source>
        <dbReference type="SAM" id="MobiDB-lite"/>
    </source>
</evidence>
<keyword evidence="6" id="KW-1003">Cell membrane</keyword>
<dbReference type="PANTHER" id="PTHR42715">
    <property type="entry name" value="BETA-GLUCOSIDASE"/>
    <property type="match status" value="1"/>
</dbReference>
<comment type="subcellular location">
    <subcellularLocation>
        <location evidence="2">Cell membrane</location>
        <topology evidence="2">Single-pass type II membrane protein</topology>
    </subcellularLocation>
</comment>
<evidence type="ECO:0000313" key="25">
    <source>
        <dbReference type="Proteomes" id="UP000664203"/>
    </source>
</evidence>
<dbReference type="EC" id="3.2.1.21" evidence="5"/>
<gene>
    <name evidence="24" type="ORF">ALECFALPRED_003983</name>
</gene>
<evidence type="ECO:0000256" key="14">
    <source>
        <dbReference type="ARBA" id="ARBA00023295"/>
    </source>
</evidence>
<comment type="similarity">
    <text evidence="4">Belongs to the glycosyl hydrolase 3 family.</text>
</comment>
<evidence type="ECO:0000256" key="6">
    <source>
        <dbReference type="ARBA" id="ARBA00022475"/>
    </source>
</evidence>
<dbReference type="SMART" id="SM01217">
    <property type="entry name" value="Fn3_like"/>
    <property type="match status" value="1"/>
</dbReference>
<dbReference type="FunFam" id="3.40.50.1700:FF:000003">
    <property type="entry name" value="Probable beta-glucosidase"/>
    <property type="match status" value="1"/>
</dbReference>
<evidence type="ECO:0000256" key="10">
    <source>
        <dbReference type="ARBA" id="ARBA00022989"/>
    </source>
</evidence>
<keyword evidence="8" id="KW-0378">Hydrolase</keyword>
<dbReference type="PANTHER" id="PTHR42715:SF20">
    <property type="entry name" value="BETA-GLUCOSIDASE E-RELATED"/>
    <property type="match status" value="1"/>
</dbReference>
<dbReference type="GO" id="GO:0008422">
    <property type="term" value="F:beta-glucosidase activity"/>
    <property type="evidence" value="ECO:0007669"/>
    <property type="project" value="UniProtKB-EC"/>
</dbReference>
<evidence type="ECO:0000256" key="12">
    <source>
        <dbReference type="ARBA" id="ARBA00023180"/>
    </source>
</evidence>
<sequence length="980" mass="106941">MTSKTTRKAEHASSREGLLDHEAARPYRRSLGSDRSSSELDLDELDLRDKVPALRPRGGWLPSLSRRKEKGKEKEKGYPGLPKTKRKGGLLRKKSCLLIMSILLGGLLGVIAMAIWVWKKAAPLDGQSPPWYPSPKGGILSPWEESYKKAAAMVSKMSLPEKVNITTGTGWSQDLCVGNTAPADSVGFPPLCLQDGPLGIRFGDHATAWPAGITVGATWNKDLMYKRGRALGLEHRLKGVNVLLGPSVGPLGRMPAGGRNWEGFGPDPVLQGVAAAQTIKGIQDEGVMATIKHYIANEQEHFRQANEWLTPHAISSNIDDRALHEMYLWPFADSIRVGVASVMCSYNMVNDSYVCGNSKLLNGILKDELGFQGFVQSDWLAQRSGVASALAGLDMTMPGDGLYWMDGDSLFGPVLTRSVLNGSLPVDRLDDMATRVVAAWYQLGQDDKARWPNLPPKGDGRPNFSSWTNDKIGKIHHGSDDPTTAVVNQFLDVQGQGNDFHGRLAKEVAAEGTVLVKNENNILPLTPKGWTDQYQPHGTGKYKVGVFGEDAGSNPDGPNACPDRGCNVGTLASGWGSGAVDFPYLVSPIEALESSFDLDSVEITATLTNDLPKDWDSSQDICLVFVNSDAGEGYMAWEGITDRNDLYTQKGGDELVKKVASECFQTVVVVHAVGPVVLERWIDLPNVKAVILANLPGEESGNAIADVLFGRVDASGRLPYTVGKSLSDYGPGGQIMYKPNGLAPQQDFKEGLLIDYRHFDKQLITPRYEFGFGLSYTTFTFSNLALTTLKPKSPFPSPRPDETILPPTYSTDIPDPSSALFPENFWKLHKRVYPYIDSTKEIKTDPYPYPPGYDDHQTPSPAGGGEGGNPSLYEEHILVSVDLENTGRRTGKQVVQVYVSFPDDVVDSSTGDPIDFPIRVLRGFEKVEIGAGETTKVEVRLTRKDLSYWSVGYQNWVIPDGDIMIAVGASSRNLPLSGNW</sequence>
<evidence type="ECO:0000256" key="8">
    <source>
        <dbReference type="ARBA" id="ARBA00022801"/>
    </source>
</evidence>
<feature type="region of interest" description="Disordered" evidence="21">
    <location>
        <begin position="1"/>
        <end position="39"/>
    </location>
</feature>
<keyword evidence="25" id="KW-1185">Reference proteome</keyword>
<evidence type="ECO:0000256" key="15">
    <source>
        <dbReference type="ARBA" id="ARBA00023326"/>
    </source>
</evidence>
<dbReference type="EMBL" id="CAJPDR010000246">
    <property type="protein sequence ID" value="CAF9928226.1"/>
    <property type="molecule type" value="Genomic_DNA"/>
</dbReference>
<comment type="function">
    <text evidence="16">Beta-glucosidases are one of a number of cellulolytic enzymes involved in the degradation of cellulosic biomass. Catalyzes the last step releasing glucose from the inhibitory cellobiose.</text>
</comment>
<comment type="catalytic activity">
    <reaction evidence="1">
        <text>Hydrolysis of terminal, non-reducing beta-D-glucosyl residues with release of beta-D-glucose.</text>
        <dbReference type="EC" id="3.2.1.21"/>
    </reaction>
</comment>
<evidence type="ECO:0000256" key="4">
    <source>
        <dbReference type="ARBA" id="ARBA00005336"/>
    </source>
</evidence>
<dbReference type="FunFam" id="3.20.20.300:FF:000002">
    <property type="entry name" value="Probable beta-glucosidase"/>
    <property type="match status" value="1"/>
</dbReference>
<feature type="region of interest" description="Disordered" evidence="21">
    <location>
        <begin position="844"/>
        <end position="871"/>
    </location>
</feature>
<evidence type="ECO:0000256" key="1">
    <source>
        <dbReference type="ARBA" id="ARBA00000448"/>
    </source>
</evidence>
<keyword evidence="15" id="KW-0624">Polysaccharide degradation</keyword>
<dbReference type="Pfam" id="PF00933">
    <property type="entry name" value="Glyco_hydro_3"/>
    <property type="match status" value="1"/>
</dbReference>
<dbReference type="GO" id="GO:0009251">
    <property type="term" value="P:glucan catabolic process"/>
    <property type="evidence" value="ECO:0007669"/>
    <property type="project" value="TreeGrafter"/>
</dbReference>
<evidence type="ECO:0000256" key="5">
    <source>
        <dbReference type="ARBA" id="ARBA00012744"/>
    </source>
</evidence>
<dbReference type="SUPFAM" id="SSF51445">
    <property type="entry name" value="(Trans)glycosidases"/>
    <property type="match status" value="1"/>
</dbReference>
<comment type="caution">
    <text evidence="24">The sequence shown here is derived from an EMBL/GenBank/DDBJ whole genome shotgun (WGS) entry which is preliminary data.</text>
</comment>
<keyword evidence="14" id="KW-0326">Glycosidase</keyword>
<dbReference type="Pfam" id="PF14310">
    <property type="entry name" value="Fn3-like"/>
    <property type="match status" value="1"/>
</dbReference>
<dbReference type="InterPro" id="IPR013783">
    <property type="entry name" value="Ig-like_fold"/>
</dbReference>
<dbReference type="InterPro" id="IPR050288">
    <property type="entry name" value="Cellulose_deg_GH3"/>
</dbReference>
<evidence type="ECO:0000313" key="24">
    <source>
        <dbReference type="EMBL" id="CAF9928226.1"/>
    </source>
</evidence>
<evidence type="ECO:0000256" key="2">
    <source>
        <dbReference type="ARBA" id="ARBA00004401"/>
    </source>
</evidence>
<dbReference type="Gene3D" id="2.60.40.10">
    <property type="entry name" value="Immunoglobulins"/>
    <property type="match status" value="1"/>
</dbReference>
<evidence type="ECO:0000256" key="13">
    <source>
        <dbReference type="ARBA" id="ARBA00023277"/>
    </source>
</evidence>
<keyword evidence="10 22" id="KW-1133">Transmembrane helix</keyword>
<evidence type="ECO:0000256" key="19">
    <source>
        <dbReference type="ARBA" id="ARBA00041599"/>
    </source>
</evidence>
<keyword evidence="12" id="KW-0325">Glycoprotein</keyword>
<dbReference type="OrthoDB" id="416222at2759"/>
<dbReference type="Proteomes" id="UP000664203">
    <property type="component" value="Unassembled WGS sequence"/>
</dbReference>
<dbReference type="GO" id="GO:0005886">
    <property type="term" value="C:plasma membrane"/>
    <property type="evidence" value="ECO:0007669"/>
    <property type="project" value="UniProtKB-SubCell"/>
</dbReference>
<reference evidence="24" key="1">
    <citation type="submission" date="2021-03" db="EMBL/GenBank/DDBJ databases">
        <authorList>
            <person name="Tagirdzhanova G."/>
        </authorList>
    </citation>
    <scope>NUCLEOTIDE SEQUENCE</scope>
</reference>
<comment type="pathway">
    <text evidence="3">Glycan metabolism; cellulose degradation.</text>
</comment>
<dbReference type="InterPro" id="IPR001764">
    <property type="entry name" value="Glyco_hydro_3_N"/>
</dbReference>
<organism evidence="24 25">
    <name type="scientific">Alectoria fallacina</name>
    <dbReference type="NCBI Taxonomy" id="1903189"/>
    <lineage>
        <taxon>Eukaryota</taxon>
        <taxon>Fungi</taxon>
        <taxon>Dikarya</taxon>
        <taxon>Ascomycota</taxon>
        <taxon>Pezizomycotina</taxon>
        <taxon>Lecanoromycetes</taxon>
        <taxon>OSLEUM clade</taxon>
        <taxon>Lecanoromycetidae</taxon>
        <taxon>Lecanorales</taxon>
        <taxon>Lecanorineae</taxon>
        <taxon>Parmeliaceae</taxon>
        <taxon>Alectoria</taxon>
    </lineage>
</organism>
<evidence type="ECO:0000256" key="18">
    <source>
        <dbReference type="ARBA" id="ARBA00041269"/>
    </source>
</evidence>
<dbReference type="Gene3D" id="3.20.20.300">
    <property type="entry name" value="Glycoside hydrolase, family 3, N-terminal domain"/>
    <property type="match status" value="1"/>
</dbReference>
<dbReference type="InterPro" id="IPR026891">
    <property type="entry name" value="Fn3-like"/>
</dbReference>
<protein>
    <recommendedName>
        <fullName evidence="17">Probable beta-glucosidase E</fullName>
        <ecNumber evidence="5">3.2.1.21</ecNumber>
    </recommendedName>
    <alternativeName>
        <fullName evidence="18">Beta-D-glucoside glucohydrolase E</fullName>
    </alternativeName>
    <alternativeName>
        <fullName evidence="19">Cellobiase E</fullName>
    </alternativeName>
    <alternativeName>
        <fullName evidence="20">Gentiobiase E</fullName>
    </alternativeName>
</protein>
<dbReference type="Gene3D" id="3.40.50.1700">
    <property type="entry name" value="Glycoside hydrolase family 3 C-terminal domain"/>
    <property type="match status" value="1"/>
</dbReference>
<name>A0A8H3FLK3_9LECA</name>
<evidence type="ECO:0000256" key="16">
    <source>
        <dbReference type="ARBA" id="ARBA00024983"/>
    </source>
</evidence>
<feature type="domain" description="Fibronectin type III-like" evidence="23">
    <location>
        <begin position="893"/>
        <end position="971"/>
    </location>
</feature>
<evidence type="ECO:0000256" key="11">
    <source>
        <dbReference type="ARBA" id="ARBA00023136"/>
    </source>
</evidence>
<dbReference type="InterPro" id="IPR036881">
    <property type="entry name" value="Glyco_hydro_3_C_sf"/>
</dbReference>
<feature type="transmembrane region" description="Helical" evidence="22">
    <location>
        <begin position="95"/>
        <end position="118"/>
    </location>
</feature>